<evidence type="ECO:0000313" key="4">
    <source>
        <dbReference type="Proteomes" id="UP001552299"/>
    </source>
</evidence>
<feature type="region of interest" description="Disordered" evidence="1">
    <location>
        <begin position="17"/>
        <end position="64"/>
    </location>
</feature>
<gene>
    <name evidence="3" type="ORF">M5K25_011940</name>
</gene>
<keyword evidence="2" id="KW-0472">Membrane</keyword>
<organism evidence="3 4">
    <name type="scientific">Dendrobium thyrsiflorum</name>
    <name type="common">Pinecone-like raceme dendrobium</name>
    <name type="synonym">Orchid</name>
    <dbReference type="NCBI Taxonomy" id="117978"/>
    <lineage>
        <taxon>Eukaryota</taxon>
        <taxon>Viridiplantae</taxon>
        <taxon>Streptophyta</taxon>
        <taxon>Embryophyta</taxon>
        <taxon>Tracheophyta</taxon>
        <taxon>Spermatophyta</taxon>
        <taxon>Magnoliopsida</taxon>
        <taxon>Liliopsida</taxon>
        <taxon>Asparagales</taxon>
        <taxon>Orchidaceae</taxon>
        <taxon>Epidendroideae</taxon>
        <taxon>Malaxideae</taxon>
        <taxon>Dendrobiinae</taxon>
        <taxon>Dendrobium</taxon>
    </lineage>
</organism>
<dbReference type="EMBL" id="JANQDX010000009">
    <property type="protein sequence ID" value="KAL0919819.1"/>
    <property type="molecule type" value="Genomic_DNA"/>
</dbReference>
<evidence type="ECO:0000313" key="3">
    <source>
        <dbReference type="EMBL" id="KAL0919819.1"/>
    </source>
</evidence>
<reference evidence="3 4" key="1">
    <citation type="journal article" date="2024" name="Plant Biotechnol. J.">
        <title>Dendrobium thyrsiflorum genome and its molecular insights into genes involved in important horticultural traits.</title>
        <authorList>
            <person name="Chen B."/>
            <person name="Wang J.Y."/>
            <person name="Zheng P.J."/>
            <person name="Li K.L."/>
            <person name="Liang Y.M."/>
            <person name="Chen X.F."/>
            <person name="Zhang C."/>
            <person name="Zhao X."/>
            <person name="He X."/>
            <person name="Zhang G.Q."/>
            <person name="Liu Z.J."/>
            <person name="Xu Q."/>
        </authorList>
    </citation>
    <scope>NUCLEOTIDE SEQUENCE [LARGE SCALE GENOMIC DNA]</scope>
    <source>
        <strain evidence="3">GZMU011</strain>
    </source>
</reference>
<accession>A0ABD0V3M3</accession>
<keyword evidence="4" id="KW-1185">Reference proteome</keyword>
<sequence length="255" mass="28464">MSFLLVARAQELTDTNTSVRKDHIPADTLTKTDSKHMQTRNKESYHGFSEKDDRSRDLESQVQNRGTSKIIGQEVFLGHLIKQKSPNKTDLLDTRSLPAYALGLSIHFVFVVVFIYASMQGVLHRLLHLREQTRPKEPNTLIGACVFLIFFTSDGGQVLAKRRDGRAGMRVLDIYLKRAGFEPHHRHACGRRRVTQVVGRACRQVVPVGEGGMQAGHPGQRRVTLVARSEGEPRRVARVGRKAQLGWARAGAGPA</sequence>
<keyword evidence="2" id="KW-0812">Transmembrane</keyword>
<dbReference type="Proteomes" id="UP001552299">
    <property type="component" value="Unassembled WGS sequence"/>
</dbReference>
<feature type="compositionally biased region" description="Basic and acidic residues" evidence="1">
    <location>
        <begin position="19"/>
        <end position="59"/>
    </location>
</feature>
<comment type="caution">
    <text evidence="3">The sequence shown here is derived from an EMBL/GenBank/DDBJ whole genome shotgun (WGS) entry which is preliminary data.</text>
</comment>
<proteinExistence type="predicted"/>
<dbReference type="AlphaFoldDB" id="A0ABD0V3M3"/>
<protein>
    <submittedName>
        <fullName evidence="3">Uncharacterized protein</fullName>
    </submittedName>
</protein>
<feature type="transmembrane region" description="Helical" evidence="2">
    <location>
        <begin position="139"/>
        <end position="160"/>
    </location>
</feature>
<evidence type="ECO:0000256" key="2">
    <source>
        <dbReference type="SAM" id="Phobius"/>
    </source>
</evidence>
<keyword evidence="2" id="KW-1133">Transmembrane helix</keyword>
<evidence type="ECO:0000256" key="1">
    <source>
        <dbReference type="SAM" id="MobiDB-lite"/>
    </source>
</evidence>
<feature type="transmembrane region" description="Helical" evidence="2">
    <location>
        <begin position="97"/>
        <end position="119"/>
    </location>
</feature>
<name>A0ABD0V3M3_DENTH</name>